<feature type="domain" description="FMN-binding" evidence="7">
    <location>
        <begin position="100"/>
        <end position="190"/>
    </location>
</feature>
<keyword evidence="3 6" id="KW-0285">Flavoprotein</keyword>
<comment type="subcellular location">
    <subcellularLocation>
        <location evidence="6">Cell inner membrane</location>
        <topology evidence="6">Single-pass membrane protein</topology>
    </subcellularLocation>
</comment>
<keyword evidence="6" id="KW-1133">Transmembrane helix</keyword>
<dbReference type="GO" id="GO:0009055">
    <property type="term" value="F:electron transfer activity"/>
    <property type="evidence" value="ECO:0007669"/>
    <property type="project" value="InterPro"/>
</dbReference>
<evidence type="ECO:0000259" key="7">
    <source>
        <dbReference type="SMART" id="SM00900"/>
    </source>
</evidence>
<dbReference type="EMBL" id="DF970160">
    <property type="protein sequence ID" value="GAP65446.1"/>
    <property type="molecule type" value="Genomic_DNA"/>
</dbReference>
<keyword evidence="5 6" id="KW-0249">Electron transport</keyword>
<dbReference type="InterPro" id="IPR007329">
    <property type="entry name" value="FMN-bd"/>
</dbReference>
<keyword evidence="6" id="KW-0812">Transmembrane</keyword>
<dbReference type="OrthoDB" id="9784165at2"/>
<dbReference type="SMART" id="SM00900">
    <property type="entry name" value="FMN_bind"/>
    <property type="match status" value="1"/>
</dbReference>
<reference evidence="9" key="2">
    <citation type="submission" date="2015-08" db="EMBL/GenBank/DDBJ databases">
        <title>Complete DNA Sequence of Pseudomonas syringae pv. actinidiae, the Causal Agent of Kiwifruit Canker Disease.</title>
        <authorList>
            <person name="Rikkerink E.H.A."/>
            <person name="Fineran P.C."/>
        </authorList>
    </citation>
    <scope>NUCLEOTIDE SEQUENCE</scope>
    <source>
        <strain evidence="9">SkMP5</strain>
    </source>
</reference>
<dbReference type="EMBL" id="DF952378">
    <property type="protein sequence ID" value="GAN43716.1"/>
    <property type="molecule type" value="Genomic_DNA"/>
</dbReference>
<dbReference type="GO" id="GO:0022900">
    <property type="term" value="P:electron transport chain"/>
    <property type="evidence" value="ECO:0007669"/>
    <property type="project" value="UniProtKB-UniRule"/>
</dbReference>
<keyword evidence="2 6" id="KW-0597">Phosphoprotein</keyword>
<dbReference type="GO" id="GO:0005886">
    <property type="term" value="C:plasma membrane"/>
    <property type="evidence" value="ECO:0007669"/>
    <property type="project" value="UniProtKB-SubCell"/>
</dbReference>
<evidence type="ECO:0000256" key="3">
    <source>
        <dbReference type="ARBA" id="ARBA00022630"/>
    </source>
</evidence>
<dbReference type="EC" id="7.-.-.-" evidence="6"/>
<evidence type="ECO:0000256" key="4">
    <source>
        <dbReference type="ARBA" id="ARBA00022643"/>
    </source>
</evidence>
<keyword evidence="6" id="KW-1003">Cell membrane</keyword>
<comment type="subunit">
    <text evidence="6">The complex is composed of six subunits: RnfA, RnfB, RnfC, RnfD, RnfE and RnfG.</text>
</comment>
<dbReference type="STRING" id="1475481.GCA_000953855_00746"/>
<protein>
    <recommendedName>
        <fullName evidence="6">Ion-translocating oxidoreductase complex subunit G</fullName>
        <ecNumber evidence="6">7.-.-.-</ecNumber>
    </recommendedName>
    <alternativeName>
        <fullName evidence="6">Rnf electron transport complex subunit G</fullName>
    </alternativeName>
</protein>
<dbReference type="PIRSF" id="PIRSF006091">
    <property type="entry name" value="E_trnsport_RnfG"/>
    <property type="match status" value="1"/>
</dbReference>
<keyword evidence="10" id="KW-1185">Reference proteome</keyword>
<proteinExistence type="inferred from homology"/>
<comment type="similarity">
    <text evidence="6">Belongs to the RnfG family.</text>
</comment>
<dbReference type="AlphaFoldDB" id="A0A0K8QL61"/>
<evidence type="ECO:0000313" key="8">
    <source>
        <dbReference type="EMBL" id="GAN43716.1"/>
    </source>
</evidence>
<evidence type="ECO:0000313" key="9">
    <source>
        <dbReference type="EMBL" id="GAP65446.1"/>
    </source>
</evidence>
<dbReference type="HAMAP" id="MF_00479">
    <property type="entry name" value="RsxG_RnfG"/>
    <property type="match status" value="1"/>
</dbReference>
<dbReference type="RefSeq" id="WP_062535210.1">
    <property type="nucleotide sequence ID" value="NZ_DF970160.1"/>
</dbReference>
<evidence type="ECO:0000256" key="5">
    <source>
        <dbReference type="ARBA" id="ARBA00022982"/>
    </source>
</evidence>
<dbReference type="InterPro" id="IPR010209">
    <property type="entry name" value="Ion_transpt_RnfG/RsxG"/>
</dbReference>
<gene>
    <name evidence="6" type="primary">rnfG</name>
    <name evidence="8" type="ORF">MBSD_0226</name>
    <name evidence="9" type="ORF">MBSD_n0736</name>
</gene>
<name>A0A0K8QL61_9GAMM</name>
<comment type="function">
    <text evidence="6">Part of a membrane-bound complex that couples electron transfer with translocation of ions across the membrane.</text>
</comment>
<keyword evidence="6" id="KW-0997">Cell inner membrane</keyword>
<sequence>MVEAPRPPVPALALALLASAALIAGAWWLTRDRIAAAARAERLAALAEVLPPTLYDNDPLADRIEVRDRALGSDAAVPVYRARLHGRPAALVLEAIAPNGYNGPIRLRIGIAWDGTLTGVRVLEHRETPGLGGQLDSGGWLARFAGRSLHDPPEARWKVRKDGGDFDQFSGATVTPRAVVEEVRKVLAWYAANRAALFAPAPP</sequence>
<evidence type="ECO:0000313" key="10">
    <source>
        <dbReference type="Proteomes" id="UP000253740"/>
    </source>
</evidence>
<dbReference type="Pfam" id="PF04205">
    <property type="entry name" value="FMN_bind"/>
    <property type="match status" value="1"/>
</dbReference>
<evidence type="ECO:0000256" key="6">
    <source>
        <dbReference type="HAMAP-Rule" id="MF_00479"/>
    </source>
</evidence>
<dbReference type="PANTHER" id="PTHR36118:SF1">
    <property type="entry name" value="ION-TRANSLOCATING OXIDOREDUCTASE COMPLEX SUBUNIT G"/>
    <property type="match status" value="1"/>
</dbReference>
<dbReference type="NCBIfam" id="NF002519">
    <property type="entry name" value="PRK01908.1"/>
    <property type="match status" value="1"/>
</dbReference>
<evidence type="ECO:0000256" key="1">
    <source>
        <dbReference type="ARBA" id="ARBA00022448"/>
    </source>
</evidence>
<keyword evidence="4 6" id="KW-0288">FMN</keyword>
<feature type="modified residue" description="FMN phosphoryl threonine" evidence="6">
    <location>
        <position position="173"/>
    </location>
</feature>
<keyword evidence="1 6" id="KW-0813">Transport</keyword>
<dbReference type="Proteomes" id="UP000253740">
    <property type="component" value="Unassembled WGS sequence"/>
</dbReference>
<dbReference type="NCBIfam" id="TIGR01947">
    <property type="entry name" value="rnfG"/>
    <property type="match status" value="1"/>
</dbReference>
<keyword evidence="6" id="KW-0472">Membrane</keyword>
<dbReference type="PANTHER" id="PTHR36118">
    <property type="entry name" value="ION-TRANSLOCATING OXIDOREDUCTASE COMPLEX SUBUNIT G"/>
    <property type="match status" value="1"/>
</dbReference>
<dbReference type="GO" id="GO:0010181">
    <property type="term" value="F:FMN binding"/>
    <property type="evidence" value="ECO:0007669"/>
    <property type="project" value="InterPro"/>
</dbReference>
<evidence type="ECO:0000256" key="2">
    <source>
        <dbReference type="ARBA" id="ARBA00022553"/>
    </source>
</evidence>
<comment type="cofactor">
    <cofactor evidence="6">
        <name>FMN</name>
        <dbReference type="ChEBI" id="CHEBI:58210"/>
    </cofactor>
</comment>
<reference evidence="8" key="1">
    <citation type="submission" date="2015-03" db="EMBL/GenBank/DDBJ databases">
        <title>Draft genome sequence of Mizugakiibacter sediminis skMP5.</title>
        <authorList>
            <person name="Watanabe T."/>
            <person name="Kojima H."/>
            <person name="Fukui M."/>
        </authorList>
    </citation>
    <scope>NUCLEOTIDE SEQUENCE</scope>
    <source>
        <strain evidence="8">SkMP5</strain>
    </source>
</reference>
<accession>A0A0K8QL61</accession>
<keyword evidence="6" id="KW-1278">Translocase</keyword>
<dbReference type="HOGENOM" id="CLU_077882_1_0_6"/>
<organism evidence="9">
    <name type="scientific">Mizugakiibacter sediminis</name>
    <dbReference type="NCBI Taxonomy" id="1475481"/>
    <lineage>
        <taxon>Bacteria</taxon>
        <taxon>Pseudomonadati</taxon>
        <taxon>Pseudomonadota</taxon>
        <taxon>Gammaproteobacteria</taxon>
        <taxon>Lysobacterales</taxon>
        <taxon>Rhodanobacteraceae</taxon>
        <taxon>Mizugakiibacter</taxon>
    </lineage>
</organism>